<sequence length="248" mass="28471">PHDEEDLMNRLIIRFFHPGQSSVGMGKCLHLLDVCRKSLLHKPRRYRMMRTRHAHDQGGEEVDEIPSASELSEAGIRFKRSRTTSLRDISFEGNTLRLPILFIDVETKLELLNMIAFERFHIGAGSEVTSYVFFLDNLLRDPKDVSLLRSCGIIRNGLGSDKDVIKLFELLHTDIVVDPESGLDIIYRQVGRKLRSRFRKRLHEWGADLARTYFKSPWAVVSVIAGVLLFTLAAIQTVYSVLGYYRPK</sequence>
<evidence type="ECO:0000313" key="2">
    <source>
        <dbReference type="EMBL" id="EYU22649.1"/>
    </source>
</evidence>
<keyword evidence="3" id="KW-1185">Reference proteome</keyword>
<gene>
    <name evidence="2" type="ORF">MIMGU_mgv1a021593mg</name>
</gene>
<keyword evidence="1" id="KW-1133">Transmembrane helix</keyword>
<proteinExistence type="predicted"/>
<feature type="non-terminal residue" evidence="2">
    <location>
        <position position="1"/>
    </location>
</feature>
<dbReference type="EMBL" id="KI632197">
    <property type="protein sequence ID" value="EYU22649.1"/>
    <property type="molecule type" value="Genomic_DNA"/>
</dbReference>
<dbReference type="PANTHER" id="PTHR31170">
    <property type="entry name" value="BNAC04G53230D PROTEIN"/>
    <property type="match status" value="1"/>
</dbReference>
<reference evidence="2 3" key="1">
    <citation type="journal article" date="2013" name="Proc. Natl. Acad. Sci. U.S.A.">
        <title>Fine-scale variation in meiotic recombination in Mimulus inferred from population shotgun sequencing.</title>
        <authorList>
            <person name="Hellsten U."/>
            <person name="Wright K.M."/>
            <person name="Jenkins J."/>
            <person name="Shu S."/>
            <person name="Yuan Y."/>
            <person name="Wessler S.R."/>
            <person name="Schmutz J."/>
            <person name="Willis J.H."/>
            <person name="Rokhsar D.S."/>
        </authorList>
    </citation>
    <scope>NUCLEOTIDE SEQUENCE [LARGE SCALE GENOMIC DNA]</scope>
    <source>
        <strain evidence="3">cv. DUN x IM62</strain>
    </source>
</reference>
<protein>
    <submittedName>
        <fullName evidence="2">Uncharacterized protein</fullName>
    </submittedName>
</protein>
<dbReference type="Proteomes" id="UP000030748">
    <property type="component" value="Unassembled WGS sequence"/>
</dbReference>
<feature type="transmembrane region" description="Helical" evidence="1">
    <location>
        <begin position="218"/>
        <end position="242"/>
    </location>
</feature>
<keyword evidence="1" id="KW-0472">Membrane</keyword>
<name>A0A022Q4U4_ERYGU</name>
<dbReference type="eggNOG" id="ENOG502QR4P">
    <property type="taxonomic scope" value="Eukaryota"/>
</dbReference>
<dbReference type="Pfam" id="PF03140">
    <property type="entry name" value="DUF247"/>
    <property type="match status" value="1"/>
</dbReference>
<evidence type="ECO:0000313" key="3">
    <source>
        <dbReference type="Proteomes" id="UP000030748"/>
    </source>
</evidence>
<dbReference type="STRING" id="4155.A0A022Q4U4"/>
<accession>A0A022Q4U4</accession>
<dbReference type="InterPro" id="IPR004158">
    <property type="entry name" value="DUF247_pln"/>
</dbReference>
<keyword evidence="1" id="KW-0812">Transmembrane</keyword>
<evidence type="ECO:0000256" key="1">
    <source>
        <dbReference type="SAM" id="Phobius"/>
    </source>
</evidence>
<dbReference type="PANTHER" id="PTHR31170:SF18">
    <property type="entry name" value="(WILD MALAYSIAN BANANA) HYPOTHETICAL PROTEIN"/>
    <property type="match status" value="1"/>
</dbReference>
<organism evidence="2 3">
    <name type="scientific">Erythranthe guttata</name>
    <name type="common">Yellow monkey flower</name>
    <name type="synonym">Mimulus guttatus</name>
    <dbReference type="NCBI Taxonomy" id="4155"/>
    <lineage>
        <taxon>Eukaryota</taxon>
        <taxon>Viridiplantae</taxon>
        <taxon>Streptophyta</taxon>
        <taxon>Embryophyta</taxon>
        <taxon>Tracheophyta</taxon>
        <taxon>Spermatophyta</taxon>
        <taxon>Magnoliopsida</taxon>
        <taxon>eudicotyledons</taxon>
        <taxon>Gunneridae</taxon>
        <taxon>Pentapetalae</taxon>
        <taxon>asterids</taxon>
        <taxon>lamiids</taxon>
        <taxon>Lamiales</taxon>
        <taxon>Phrymaceae</taxon>
        <taxon>Erythranthe</taxon>
    </lineage>
</organism>
<dbReference type="AlphaFoldDB" id="A0A022Q4U4"/>